<comment type="caution">
    <text evidence="1">The sequence shown here is derived from an EMBL/GenBank/DDBJ whole genome shotgun (WGS) entry which is preliminary data.</text>
</comment>
<evidence type="ECO:0000313" key="1">
    <source>
        <dbReference type="EMBL" id="TCK01874.1"/>
    </source>
</evidence>
<dbReference type="EMBL" id="SMFT01000001">
    <property type="protein sequence ID" value="TCK01874.1"/>
    <property type="molecule type" value="Genomic_DNA"/>
</dbReference>
<dbReference type="Proteomes" id="UP000294702">
    <property type="component" value="Unassembled WGS sequence"/>
</dbReference>
<dbReference type="OrthoDB" id="5690772at2"/>
<dbReference type="AlphaFoldDB" id="A0A4R1G2C9"/>
<keyword evidence="2" id="KW-1185">Reference proteome</keyword>
<reference evidence="1 2" key="1">
    <citation type="submission" date="2019-03" db="EMBL/GenBank/DDBJ databases">
        <title>Genomic Encyclopedia of Type Strains, Phase IV (KMG-IV): sequencing the most valuable type-strain genomes for metagenomic binning, comparative biology and taxonomic classification.</title>
        <authorList>
            <person name="Goeker M."/>
        </authorList>
    </citation>
    <scope>NUCLEOTIDE SEQUENCE [LARGE SCALE GENOMIC DNA]</scope>
    <source>
        <strain evidence="1 2">DSM 15534</strain>
    </source>
</reference>
<name>A0A4R1G2C9_9PAST</name>
<accession>A0A4R1G2C9</accession>
<evidence type="ECO:0000313" key="2">
    <source>
        <dbReference type="Proteomes" id="UP000294702"/>
    </source>
</evidence>
<dbReference type="RefSeq" id="WP_132688772.1">
    <property type="nucleotide sequence ID" value="NZ_SMFT01000001.1"/>
</dbReference>
<protein>
    <submittedName>
        <fullName evidence="1">Uncharacterized protein</fullName>
    </submittedName>
</protein>
<gene>
    <name evidence="1" type="ORF">EV694_0508</name>
</gene>
<sequence length="558" mass="60114">MILEQAQLQAELTQLNDYLNDNQTRYDLWKDGGMGRALLHATAGGLLTGNVSGAAASGATSLSAPLIEQLSDKAQAQFGNAGKAVVDMTAGLAIGATIGKGNMGAISAGINTDWYNRQLHPSEMKWIKENAKQFAKKQGISETEAEQQLMQQAARETDILWNLKLADEDAMAREAAAFLEKQKSATFIDSDGNSQHYFVAQGNDFWRPLVYAKEAYQFNLDNQQFINKTLTDNVTRSTFQGVKDKAGEVYKAITSNPIEIAKNVGTELLNSAKDCVQSPLDCVIEAATNTANVAATSGADMGKNLVKIDQDKLNELYGSDVEADLAIISSSRFALSSLELIAAGKAVSAAGKGVVVGSKEVIKQGGHQINRVTNRTVLNRVVDEFDDKVVTSTDKGYVNPSKVCQSACELKPTSNQERDLIESIVKNGDRTGVKTEQLITSLAERSGFEVISDGKYRGNNGFDHVLVGKDGSIVIIDSKQLRNGAIQVSNNAAGNSNQLSPEWISVVAGKLAKQDNEMSKQIQQSLKANKVKTIVAGVDKRDGTIKLIPVKIPDKVKQ</sequence>
<dbReference type="CDD" id="cd20732">
    <property type="entry name" value="PoNe_FilH_DUF637_VENN-like"/>
    <property type="match status" value="1"/>
</dbReference>
<proteinExistence type="predicted"/>
<organism evidence="1 2">
    <name type="scientific">Volucribacter psittacicida</name>
    <dbReference type="NCBI Taxonomy" id="203482"/>
    <lineage>
        <taxon>Bacteria</taxon>
        <taxon>Pseudomonadati</taxon>
        <taxon>Pseudomonadota</taxon>
        <taxon>Gammaproteobacteria</taxon>
        <taxon>Pasteurellales</taxon>
        <taxon>Pasteurellaceae</taxon>
        <taxon>Volucribacter</taxon>
    </lineage>
</organism>